<evidence type="ECO:0000313" key="4">
    <source>
        <dbReference type="Proteomes" id="UP001371305"/>
    </source>
</evidence>
<dbReference type="InterPro" id="IPR018711">
    <property type="entry name" value="NAGPA"/>
</dbReference>
<feature type="region of interest" description="Disordered" evidence="1">
    <location>
        <begin position="24"/>
        <end position="65"/>
    </location>
</feature>
<sequence length="281" mass="29032">MLRHLPLLLALSLAACGTRKTESVTLPGIPVEPPGASQTPASRDQTDTSHSTPPPQHQQPAEATRVVEVTRSGITITAVTFDSRTHHLSIADQAGGPGSRWPDAAAAGRELGGIAAVNAGFFTPEGKPLGLVVTGGKRVSPVNNSSSLGAGLFIGGPSLTLQRRGHSTSAPEILQSGPFLVENGHVISGLSQDSSTARSVLGWDGGSRWFIARTGACSLASLGQGLAGAEIGGVKVRTVLNLDGGRSSDLWVASSVPGGPVSQRPFWNKPVRNFLVLVPRR</sequence>
<keyword evidence="3" id="KW-0378">Hydrolase</keyword>
<evidence type="ECO:0000313" key="3">
    <source>
        <dbReference type="EMBL" id="MEK7952570.1"/>
    </source>
</evidence>
<dbReference type="EMBL" id="JBBUKT010000008">
    <property type="protein sequence ID" value="MEK7952570.1"/>
    <property type="molecule type" value="Genomic_DNA"/>
</dbReference>
<gene>
    <name evidence="3" type="ORF">WKV53_18800</name>
</gene>
<evidence type="ECO:0000256" key="1">
    <source>
        <dbReference type="SAM" id="MobiDB-lite"/>
    </source>
</evidence>
<dbReference type="RefSeq" id="WP_341406327.1">
    <property type="nucleotide sequence ID" value="NZ_JBBUKT010000008.1"/>
</dbReference>
<feature type="domain" description="Phosphodiester glycosidase" evidence="2">
    <location>
        <begin position="114"/>
        <end position="277"/>
    </location>
</feature>
<accession>A0ABU9AXU6</accession>
<dbReference type="Proteomes" id="UP001371305">
    <property type="component" value="Unassembled WGS sequence"/>
</dbReference>
<protein>
    <submittedName>
        <fullName evidence="3">Phosphodiester glycosidase family protein</fullName>
    </submittedName>
</protein>
<proteinExistence type="predicted"/>
<name>A0ABU9AXU6_9BACT</name>
<organism evidence="3 4">
    <name type="scientific">Luteolibacter soli</name>
    <dbReference type="NCBI Taxonomy" id="3135280"/>
    <lineage>
        <taxon>Bacteria</taxon>
        <taxon>Pseudomonadati</taxon>
        <taxon>Verrucomicrobiota</taxon>
        <taxon>Verrucomicrobiia</taxon>
        <taxon>Verrucomicrobiales</taxon>
        <taxon>Verrucomicrobiaceae</taxon>
        <taxon>Luteolibacter</taxon>
    </lineage>
</organism>
<dbReference type="Pfam" id="PF09992">
    <property type="entry name" value="NAGPA"/>
    <property type="match status" value="1"/>
</dbReference>
<dbReference type="PROSITE" id="PS51257">
    <property type="entry name" value="PROKAR_LIPOPROTEIN"/>
    <property type="match status" value="1"/>
</dbReference>
<keyword evidence="3" id="KW-0326">Glycosidase</keyword>
<reference evidence="3 4" key="1">
    <citation type="submission" date="2024-04" db="EMBL/GenBank/DDBJ databases">
        <title>Luteolibacter sp. isolated from soil.</title>
        <authorList>
            <person name="An J."/>
        </authorList>
    </citation>
    <scope>NUCLEOTIDE SEQUENCE [LARGE SCALE GENOMIC DNA]</scope>
    <source>
        <strain evidence="3 4">Y139</strain>
    </source>
</reference>
<comment type="caution">
    <text evidence="3">The sequence shown here is derived from an EMBL/GenBank/DDBJ whole genome shotgun (WGS) entry which is preliminary data.</text>
</comment>
<evidence type="ECO:0000259" key="2">
    <source>
        <dbReference type="Pfam" id="PF09992"/>
    </source>
</evidence>
<dbReference type="GO" id="GO:0016798">
    <property type="term" value="F:hydrolase activity, acting on glycosyl bonds"/>
    <property type="evidence" value="ECO:0007669"/>
    <property type="project" value="UniProtKB-KW"/>
</dbReference>
<keyword evidence="4" id="KW-1185">Reference proteome</keyword>